<dbReference type="RefSeq" id="WP_148908967.1">
    <property type="nucleotide sequence ID" value="NZ_VNHX01000013.1"/>
</dbReference>
<evidence type="ECO:0000313" key="7">
    <source>
        <dbReference type="EMBL" id="TYP94146.1"/>
    </source>
</evidence>
<evidence type="ECO:0000256" key="1">
    <source>
        <dbReference type="ARBA" id="ARBA00004442"/>
    </source>
</evidence>
<keyword evidence="4" id="KW-0472">Membrane</keyword>
<comment type="subcellular location">
    <subcellularLocation>
        <location evidence="1">Cell outer membrane</location>
    </subcellularLocation>
</comment>
<organism evidence="7 8">
    <name type="scientific">Sphingobacterium allocomposti</name>
    <dbReference type="NCBI Taxonomy" id="415956"/>
    <lineage>
        <taxon>Bacteria</taxon>
        <taxon>Pseudomonadati</taxon>
        <taxon>Bacteroidota</taxon>
        <taxon>Sphingobacteriia</taxon>
        <taxon>Sphingobacteriales</taxon>
        <taxon>Sphingobacteriaceae</taxon>
        <taxon>Sphingobacterium</taxon>
    </lineage>
</organism>
<gene>
    <name evidence="7" type="ORF">BC792_11314</name>
</gene>
<dbReference type="InterPro" id="IPR011990">
    <property type="entry name" value="TPR-like_helical_dom_sf"/>
</dbReference>
<keyword evidence="8" id="KW-1185">Reference proteome</keyword>
<protein>
    <submittedName>
        <fullName evidence="7">Putative outer membrane starch-binding protein</fullName>
    </submittedName>
</protein>
<dbReference type="Proteomes" id="UP000325105">
    <property type="component" value="Unassembled WGS sequence"/>
</dbReference>
<accession>A0A5S5DG81</accession>
<dbReference type="Pfam" id="PF07980">
    <property type="entry name" value="SusD_RagB"/>
    <property type="match status" value="1"/>
</dbReference>
<evidence type="ECO:0000313" key="8">
    <source>
        <dbReference type="Proteomes" id="UP000325105"/>
    </source>
</evidence>
<feature type="domain" description="RagB/SusD" evidence="6">
    <location>
        <begin position="277"/>
        <end position="524"/>
    </location>
</feature>
<keyword evidence="5" id="KW-0998">Cell outer membrane</keyword>
<dbReference type="AlphaFoldDB" id="A0A5S5DG81"/>
<dbReference type="Gene3D" id="1.25.40.390">
    <property type="match status" value="1"/>
</dbReference>
<name>A0A5S5DG81_9SPHI</name>
<dbReference type="EMBL" id="VNHX01000013">
    <property type="protein sequence ID" value="TYP94146.1"/>
    <property type="molecule type" value="Genomic_DNA"/>
</dbReference>
<keyword evidence="3" id="KW-0732">Signal</keyword>
<comment type="caution">
    <text evidence="7">The sequence shown here is derived from an EMBL/GenBank/DDBJ whole genome shotgun (WGS) entry which is preliminary data.</text>
</comment>
<reference evidence="7 8" key="1">
    <citation type="submission" date="2019-07" db="EMBL/GenBank/DDBJ databases">
        <title>Genomic Encyclopedia of Archaeal and Bacterial Type Strains, Phase II (KMG-II): from individual species to whole genera.</title>
        <authorList>
            <person name="Goeker M."/>
        </authorList>
    </citation>
    <scope>NUCLEOTIDE SEQUENCE [LARGE SCALE GENOMIC DNA]</scope>
    <source>
        <strain evidence="7 8">DSM 18850</strain>
    </source>
</reference>
<dbReference type="OrthoDB" id="9783641at2"/>
<comment type="similarity">
    <text evidence="2">Belongs to the SusD family.</text>
</comment>
<proteinExistence type="inferred from homology"/>
<evidence type="ECO:0000256" key="5">
    <source>
        <dbReference type="ARBA" id="ARBA00023237"/>
    </source>
</evidence>
<dbReference type="GO" id="GO:0009279">
    <property type="term" value="C:cell outer membrane"/>
    <property type="evidence" value="ECO:0007669"/>
    <property type="project" value="UniProtKB-SubCell"/>
</dbReference>
<evidence type="ECO:0000259" key="6">
    <source>
        <dbReference type="Pfam" id="PF07980"/>
    </source>
</evidence>
<dbReference type="SUPFAM" id="SSF48452">
    <property type="entry name" value="TPR-like"/>
    <property type="match status" value="1"/>
</dbReference>
<dbReference type="PROSITE" id="PS51257">
    <property type="entry name" value="PROKAR_LIPOPROTEIN"/>
    <property type="match status" value="1"/>
</dbReference>
<sequence length="524" mass="58919">MKLRSLIYIALAGVATMGTSSCTKLTEEFRGELEESDGLNVDPAALLITAYNSLNTPYQQDQRWVMQEVSTDAAMAPTRGGDWDDNGMHRAIHLHTWNADNGYMNNTFVSLGTAIYNATNVLRYSPGAQQAAEARFIRALAMFDMLDLYGVVPIREGESLDDFRIAPEVLQPQQAIDYIVKELNEIMASLPENGPTAAYVANRNAARALLMKVYLNRGTFLNRQAPTFPVEDMNRVVALAQEITASGKYSISPEGRYFDNFAPDNDAKSTENIYTLFNKNGERGGNVDRTWNTIAHYNMNPGGWNGWCTLSDYYDKFSADDERRGIYYEYPADTTSNRTRNFRRQNVGFFAGQQYNWSTNRPLMARNPSTAPLSFTREVTIRTSGTTLETAGIRPLKYAFDYAVTGQRNNDWVVFRYADVLLMQAEAILRGGTGAAADALRLVNSIRANRGVGAFTALTLESLLDERARELYWEGWRRQDLIRFGKFLEAWQEKAADPDPKTLVYPIPSQQIAVNPNLQQNPGY</sequence>
<evidence type="ECO:0000256" key="4">
    <source>
        <dbReference type="ARBA" id="ARBA00023136"/>
    </source>
</evidence>
<evidence type="ECO:0000256" key="2">
    <source>
        <dbReference type="ARBA" id="ARBA00006275"/>
    </source>
</evidence>
<dbReference type="InterPro" id="IPR012944">
    <property type="entry name" value="SusD_RagB_dom"/>
</dbReference>
<evidence type="ECO:0000256" key="3">
    <source>
        <dbReference type="ARBA" id="ARBA00022729"/>
    </source>
</evidence>